<sequence length="1041" mass="112766">MTVGVGVLFPRACLEPIAVLTEKKKSSGSRDCAAEEEGSVIDQHTPLSSLMEYFCARLLVRQVDSFGHQTASRQIDVHLGSVTSLVAEEGLYVQVPSRRFTSECVRCARNGTPMDVVIYNSLRNRWWKDTAATDGSGQGGNGDVAGDEGYMYGFVQFIGLGHEGGGLLLAAFSTLPLFNMLRMVVLETLPQVLRTAREVDSNLLGVKHEDRRKVSAVFMNAMSPLSALVDVESTVNKTSGNGKFYLHFPGNDIAITRPDDLRCPFVDVPLSVLLMSFSYDALRVIYSILLQEKKVVFIGATPQHASACVVSVQAMLLPFVWSLPIVPYLPPEACDVLESLGDSGFILGSTSDVVPGLMLRSSTSNCQRRGKTSGAAGGGGRAGEEKPGEGEECRIWFADGRTGVVGVSPCDTDRLSFTALDLVPPSEKLKDAMKRMVSKEQRQMFHGTLGSAVGQSFGGFSLCSTTSTLFSSLSTVEELHVAFLEYNVHRLVGNYRKGLLAQGSNSSMNNSSVSGGTNCVSRMQGGAAFVIDYTRFLPGNLDNNISLARCIVGTRMYRHWESAVLSLETLGILRSLLGEFVRSRLRSLERDATASTLAGKETLATHYYLSNQRMVGMLCLFYIRSVRRFPELYNDLEGNDVLRLSEGVGINCLGSGGSTVAMTAATGNSRGGVGSSSGTNSNKGLMRSLFSKATKAVKNSLVVHHHRIPIQTFVQAYGSFANKTNYEKDPSKPATLSKEFKNRTAIAATFVPTQQQDQGTLAMSPSVLSTYVYDVEDDLYGPSMACAGDVDETDVPRRAIGGINESTSSVVCRRLPLDIIHQFGRYHVLLNPTKENVYTTGICGDTMQVLSRVQLERYVEFGMLFVADPSILPSIESKRQLMLCMPQPQSEPQPQPQPLPLPLPQPQLQPQLQLQLQKQEPLLSSCPPWESGTVGNVSDVLFEAQPLPFSMDEVTRAPELPPLPDVFPPPQHSFQHQMVTSGALGNSSGSQNHQSSAVSCSVGVPPGGGNVMDDLFAFAVPKPSAPPGSESGCNRLEDFFQ</sequence>
<reference evidence="3 4" key="1">
    <citation type="submission" date="2017-03" db="EMBL/GenBank/DDBJ databases">
        <title>An alternative strategy for trypanosome survival in the mammalian bloodstream revealed through genome and transcriptome analysis of the ubiquitous bovine parasite Trypanosoma (Megatrypanum) theileri.</title>
        <authorList>
            <person name="Kelly S."/>
            <person name="Ivens A."/>
            <person name="Mott A."/>
            <person name="O'Neill E."/>
            <person name="Emms D."/>
            <person name="Macleod O."/>
            <person name="Voorheis P."/>
            <person name="Matthews J."/>
            <person name="Matthews K."/>
            <person name="Carrington M."/>
        </authorList>
    </citation>
    <scope>NUCLEOTIDE SEQUENCE [LARGE SCALE GENOMIC DNA]</scope>
    <source>
        <strain evidence="3">Edinburgh</strain>
    </source>
</reference>
<dbReference type="PANTHER" id="PTHR13196">
    <property type="entry name" value="DENN DOMAIN-CONTAINING"/>
    <property type="match status" value="1"/>
</dbReference>
<organism evidence="3 4">
    <name type="scientific">Trypanosoma theileri</name>
    <dbReference type="NCBI Taxonomy" id="67003"/>
    <lineage>
        <taxon>Eukaryota</taxon>
        <taxon>Discoba</taxon>
        <taxon>Euglenozoa</taxon>
        <taxon>Kinetoplastea</taxon>
        <taxon>Metakinetoplastina</taxon>
        <taxon>Trypanosomatida</taxon>
        <taxon>Trypanosomatidae</taxon>
        <taxon>Trypanosoma</taxon>
    </lineage>
</organism>
<dbReference type="STRING" id="67003.A0A1X0NLL2"/>
<dbReference type="AlphaFoldDB" id="A0A1X0NLL2"/>
<dbReference type="GO" id="GO:0005085">
    <property type="term" value="F:guanyl-nucleotide exchange factor activity"/>
    <property type="evidence" value="ECO:0007669"/>
    <property type="project" value="InterPro"/>
</dbReference>
<gene>
    <name evidence="3" type="ORF">TM35_000351720</name>
</gene>
<dbReference type="OrthoDB" id="243785at2759"/>
<feature type="region of interest" description="Disordered" evidence="1">
    <location>
        <begin position="364"/>
        <end position="388"/>
    </location>
</feature>
<dbReference type="Gene3D" id="3.40.50.11500">
    <property type="match status" value="1"/>
</dbReference>
<feature type="region of interest" description="Disordered" evidence="1">
    <location>
        <begin position="981"/>
        <end position="1001"/>
    </location>
</feature>
<dbReference type="InterPro" id="IPR040032">
    <property type="entry name" value="DENND1A/B/C"/>
</dbReference>
<dbReference type="InterPro" id="IPR043153">
    <property type="entry name" value="DENN_C"/>
</dbReference>
<name>A0A1X0NLL2_9TRYP</name>
<feature type="domain" description="cDENN" evidence="2">
    <location>
        <begin position="164"/>
        <end position="344"/>
    </location>
</feature>
<accession>A0A1X0NLL2</accession>
<evidence type="ECO:0000313" key="4">
    <source>
        <dbReference type="Proteomes" id="UP000192257"/>
    </source>
</evidence>
<evidence type="ECO:0000256" key="1">
    <source>
        <dbReference type="SAM" id="MobiDB-lite"/>
    </source>
</evidence>
<dbReference type="Proteomes" id="UP000192257">
    <property type="component" value="Unassembled WGS sequence"/>
</dbReference>
<evidence type="ECO:0000313" key="3">
    <source>
        <dbReference type="EMBL" id="ORC85428.1"/>
    </source>
</evidence>
<dbReference type="GO" id="GO:1901981">
    <property type="term" value="F:phosphatidylinositol phosphate binding"/>
    <property type="evidence" value="ECO:0007669"/>
    <property type="project" value="TreeGrafter"/>
</dbReference>
<feature type="compositionally biased region" description="Pro residues" evidence="1">
    <location>
        <begin position="889"/>
        <end position="905"/>
    </location>
</feature>
<dbReference type="GO" id="GO:0006897">
    <property type="term" value="P:endocytosis"/>
    <property type="evidence" value="ECO:0007669"/>
    <property type="project" value="TreeGrafter"/>
</dbReference>
<feature type="region of interest" description="Disordered" evidence="1">
    <location>
        <begin position="1022"/>
        <end position="1041"/>
    </location>
</feature>
<dbReference type="GeneID" id="39989005"/>
<dbReference type="VEuPathDB" id="TriTrypDB:TM35_000351720"/>
<keyword evidence="4" id="KW-1185">Reference proteome</keyword>
<dbReference type="EMBL" id="NBCO01000035">
    <property type="protein sequence ID" value="ORC85428.1"/>
    <property type="molecule type" value="Genomic_DNA"/>
</dbReference>
<feature type="compositionally biased region" description="Low complexity" evidence="1">
    <location>
        <begin position="985"/>
        <end position="1001"/>
    </location>
</feature>
<dbReference type="InterPro" id="IPR001194">
    <property type="entry name" value="cDENN_dom"/>
</dbReference>
<dbReference type="RefSeq" id="XP_028879494.1">
    <property type="nucleotide sequence ID" value="XM_029029225.1"/>
</dbReference>
<dbReference type="PANTHER" id="PTHR13196:SF14">
    <property type="entry name" value="UDENN DOMAIN-CONTAINING PROTEIN"/>
    <property type="match status" value="1"/>
</dbReference>
<dbReference type="GO" id="GO:0032456">
    <property type="term" value="P:endocytic recycling"/>
    <property type="evidence" value="ECO:0007669"/>
    <property type="project" value="TreeGrafter"/>
</dbReference>
<protein>
    <recommendedName>
        <fullName evidence="2">cDENN domain-containing protein</fullName>
    </recommendedName>
</protein>
<proteinExistence type="predicted"/>
<evidence type="ECO:0000259" key="2">
    <source>
        <dbReference type="SMART" id="SM00799"/>
    </source>
</evidence>
<dbReference type="GO" id="GO:0005829">
    <property type="term" value="C:cytosol"/>
    <property type="evidence" value="ECO:0007669"/>
    <property type="project" value="TreeGrafter"/>
</dbReference>
<dbReference type="Pfam" id="PF02141">
    <property type="entry name" value="DENN"/>
    <property type="match status" value="1"/>
</dbReference>
<comment type="caution">
    <text evidence="3">The sequence shown here is derived from an EMBL/GenBank/DDBJ whole genome shotgun (WGS) entry which is preliminary data.</text>
</comment>
<feature type="region of interest" description="Disordered" evidence="1">
    <location>
        <begin position="886"/>
        <end position="905"/>
    </location>
</feature>
<dbReference type="SMART" id="SM00799">
    <property type="entry name" value="DENN"/>
    <property type="match status" value="1"/>
</dbReference>